<organism evidence="1 2">
    <name type="scientific">Paramarasmius palmivorus</name>
    <dbReference type="NCBI Taxonomy" id="297713"/>
    <lineage>
        <taxon>Eukaryota</taxon>
        <taxon>Fungi</taxon>
        <taxon>Dikarya</taxon>
        <taxon>Basidiomycota</taxon>
        <taxon>Agaricomycotina</taxon>
        <taxon>Agaricomycetes</taxon>
        <taxon>Agaricomycetidae</taxon>
        <taxon>Agaricales</taxon>
        <taxon>Marasmiineae</taxon>
        <taxon>Marasmiaceae</taxon>
        <taxon>Paramarasmius</taxon>
    </lineage>
</organism>
<name>A0AAW0CYT2_9AGAR</name>
<sequence>MSTPPGMLQAPDTDLVVSSVNVFAKFLGKHATIPWPAQVTGAYFGRGCHYVHCVQVPFYGPKDPYKPHIDDIVTHFWFPPFKGIQALKFDVLLKEEVTNRKVQYRAYLYPQSSKYLHVPADLNRFWFVWSKKMKKTPLKVLGPMLVVKYCPLSMTPQSIEAGEVKDIFEAISSGLFLGNSIPDEFACGTVKFL</sequence>
<reference evidence="1 2" key="1">
    <citation type="submission" date="2024-01" db="EMBL/GenBank/DDBJ databases">
        <title>A draft genome for a cacao thread blight-causing isolate of Paramarasmius palmivorus.</title>
        <authorList>
            <person name="Baruah I.K."/>
            <person name="Bukari Y."/>
            <person name="Amoako-Attah I."/>
            <person name="Meinhardt L.W."/>
            <person name="Bailey B.A."/>
            <person name="Cohen S.P."/>
        </authorList>
    </citation>
    <scope>NUCLEOTIDE SEQUENCE [LARGE SCALE GENOMIC DNA]</scope>
    <source>
        <strain evidence="1 2">GH-12</strain>
    </source>
</reference>
<keyword evidence="2" id="KW-1185">Reference proteome</keyword>
<evidence type="ECO:0000313" key="1">
    <source>
        <dbReference type="EMBL" id="KAK7042937.1"/>
    </source>
</evidence>
<dbReference type="Proteomes" id="UP001383192">
    <property type="component" value="Unassembled WGS sequence"/>
</dbReference>
<dbReference type="AlphaFoldDB" id="A0AAW0CYT2"/>
<dbReference type="EMBL" id="JAYKXP010000030">
    <property type="protein sequence ID" value="KAK7042937.1"/>
    <property type="molecule type" value="Genomic_DNA"/>
</dbReference>
<evidence type="ECO:0000313" key="2">
    <source>
        <dbReference type="Proteomes" id="UP001383192"/>
    </source>
</evidence>
<protein>
    <submittedName>
        <fullName evidence="1">Uncharacterized protein</fullName>
    </submittedName>
</protein>
<comment type="caution">
    <text evidence="1">The sequence shown here is derived from an EMBL/GenBank/DDBJ whole genome shotgun (WGS) entry which is preliminary data.</text>
</comment>
<proteinExistence type="predicted"/>
<accession>A0AAW0CYT2</accession>
<gene>
    <name evidence="1" type="ORF">VNI00_008674</name>
</gene>